<dbReference type="GO" id="GO:0032051">
    <property type="term" value="F:clathrin light chain binding"/>
    <property type="evidence" value="ECO:0007669"/>
    <property type="project" value="TreeGrafter"/>
</dbReference>
<dbReference type="GO" id="GO:0006897">
    <property type="term" value="P:endocytosis"/>
    <property type="evidence" value="ECO:0007669"/>
    <property type="project" value="InterPro"/>
</dbReference>
<dbReference type="PROSITE" id="PS50942">
    <property type="entry name" value="ENTH"/>
    <property type="match status" value="1"/>
</dbReference>
<proteinExistence type="predicted"/>
<dbReference type="GO" id="GO:0080025">
    <property type="term" value="F:phosphatidylinositol-3,5-bisphosphate binding"/>
    <property type="evidence" value="ECO:0007669"/>
    <property type="project" value="TreeGrafter"/>
</dbReference>
<sequence>MSYLSPEKAESELTQSIKKATSIEESAPKQKHVRKCIVYTWDHRTSAVIWNILKVQPLLSDEVQTFKALITVHKIIKDGHPNVIKDALREIGWLEACARSVMADGIRGYGTLIRNYVDLLLYKLQYHRRHPEFNGSFGYEEYISLKNIDDPNEGFETISELMQLQDRIDTFQKVVFSSFNMASNNECRIASLVPLVEESYGIYTFITSMLRAMHKRTGAMDALEPLRQRYNQQHYGLLRFYSECANLRYLTSLIDVPRLSQDPPSLIESASTPTLPKRPTTASSSPAPAPSPEPVVDFWSEQQAKQQREYEEQQKQLAQQRAAEQERMRQMQLQQQKEFEEQQRLLAERARQEQEQLMRQQMLSHQTGRINELEMQLLNYRNQVERDQMLLEQYDRRVKALEEELSQVNEHFQQRDQSKDELIRSLQNEIQMWKNKYEALAKLYSQLRKEHIDLLNKYKQLQVKANSANEATEKLERMQADMRAKNVELADLIRERDRARNELARIQTNQRDDIERMQRELNDARSQAQDAGKSKGAEVSALIAKFNREKAELEASLVEKQAIIDEFLKQMEEQQGDADRIRREKDEEIAVLQAGMDECLQQLAALQENDRQEDLQEEVNRLEREQTEKLNQILAF</sequence>
<dbReference type="SUPFAM" id="SSF89009">
    <property type="entry name" value="GAT-like domain"/>
    <property type="match status" value="1"/>
</dbReference>
<gene>
    <name evidence="3" type="ORF">LCOR_03064.1</name>
</gene>
<protein>
    <submittedName>
        <fullName evidence="3">Cytoskeleton assembly control protein</fullName>
    </submittedName>
</protein>
<feature type="region of interest" description="Disordered" evidence="1">
    <location>
        <begin position="264"/>
        <end position="324"/>
    </location>
</feature>
<dbReference type="SMART" id="SM00273">
    <property type="entry name" value="ENTH"/>
    <property type="match status" value="1"/>
</dbReference>
<name>A0A068RPA7_9FUNG</name>
<dbReference type="AlphaFoldDB" id="A0A068RPA7"/>
<dbReference type="InterPro" id="IPR030224">
    <property type="entry name" value="Sla2_fam"/>
</dbReference>
<dbReference type="VEuPathDB" id="FungiDB:LCOR_03064.1"/>
<dbReference type="EMBL" id="CBTN010000010">
    <property type="protein sequence ID" value="CDH51462.1"/>
    <property type="molecule type" value="Genomic_DNA"/>
</dbReference>
<dbReference type="Pfam" id="PF07651">
    <property type="entry name" value="ANTH"/>
    <property type="match status" value="1"/>
</dbReference>
<dbReference type="GO" id="GO:0043325">
    <property type="term" value="F:phosphatidylinositol-3,4-bisphosphate binding"/>
    <property type="evidence" value="ECO:0007669"/>
    <property type="project" value="TreeGrafter"/>
</dbReference>
<dbReference type="InterPro" id="IPR011417">
    <property type="entry name" value="ANTH_dom"/>
</dbReference>
<evidence type="ECO:0000259" key="2">
    <source>
        <dbReference type="PROSITE" id="PS50942"/>
    </source>
</evidence>
<dbReference type="InterPro" id="IPR013809">
    <property type="entry name" value="ENTH"/>
</dbReference>
<reference evidence="3" key="1">
    <citation type="submission" date="2013-08" db="EMBL/GenBank/DDBJ databases">
        <title>Gene expansion shapes genome architecture in the human pathogen Lichtheimia corymbifera: an evolutionary genomics analysis in the ancient terrestrial Mucorales (Mucoromycotina).</title>
        <authorList>
            <person name="Schwartze V.U."/>
            <person name="Winter S."/>
            <person name="Shelest E."/>
            <person name="Marcet-Houben M."/>
            <person name="Horn F."/>
            <person name="Wehner S."/>
            <person name="Hoffmann K."/>
            <person name="Riege K."/>
            <person name="Sammeth M."/>
            <person name="Nowrousian M."/>
            <person name="Valiante V."/>
            <person name="Linde J."/>
            <person name="Jacobsen I.D."/>
            <person name="Marz M."/>
            <person name="Brakhage A.A."/>
            <person name="Gabaldon T."/>
            <person name="Bocker S."/>
            <person name="Voigt K."/>
        </authorList>
    </citation>
    <scope>NUCLEOTIDE SEQUENCE [LARGE SCALE GENOMIC DNA]</scope>
    <source>
        <strain evidence="3">FSU 9682</strain>
    </source>
</reference>
<dbReference type="CDD" id="cd17007">
    <property type="entry name" value="ANTH_N_Sla2p"/>
    <property type="match status" value="1"/>
</dbReference>
<dbReference type="Proteomes" id="UP000027586">
    <property type="component" value="Unassembled WGS sequence"/>
</dbReference>
<dbReference type="PANTHER" id="PTHR10407">
    <property type="entry name" value="HUNTINGTIN INTERACTING PROTEIN 1"/>
    <property type="match status" value="1"/>
</dbReference>
<dbReference type="GO" id="GO:0030479">
    <property type="term" value="C:actin cortical patch"/>
    <property type="evidence" value="ECO:0007669"/>
    <property type="project" value="TreeGrafter"/>
</dbReference>
<dbReference type="GO" id="GO:0030136">
    <property type="term" value="C:clathrin-coated vesicle"/>
    <property type="evidence" value="ECO:0007669"/>
    <property type="project" value="TreeGrafter"/>
</dbReference>
<dbReference type="OrthoDB" id="10262320at2759"/>
<dbReference type="Gene3D" id="1.25.40.90">
    <property type="match status" value="1"/>
</dbReference>
<feature type="domain" description="ENTH" evidence="2">
    <location>
        <begin position="5"/>
        <end position="134"/>
    </location>
</feature>
<dbReference type="GO" id="GO:0051015">
    <property type="term" value="F:actin filament binding"/>
    <property type="evidence" value="ECO:0007669"/>
    <property type="project" value="TreeGrafter"/>
</dbReference>
<evidence type="ECO:0000313" key="4">
    <source>
        <dbReference type="Proteomes" id="UP000027586"/>
    </source>
</evidence>
<dbReference type="PANTHER" id="PTHR10407:SF15">
    <property type="entry name" value="HUNTINGTIN INTERACTING PROTEIN 1"/>
    <property type="match status" value="1"/>
</dbReference>
<dbReference type="GO" id="GO:0048268">
    <property type="term" value="P:clathrin coat assembly"/>
    <property type="evidence" value="ECO:0007669"/>
    <property type="project" value="TreeGrafter"/>
</dbReference>
<dbReference type="SUPFAM" id="SSF48464">
    <property type="entry name" value="ENTH/VHS domain"/>
    <property type="match status" value="1"/>
</dbReference>
<dbReference type="InterPro" id="IPR008942">
    <property type="entry name" value="ENTH_VHS"/>
</dbReference>
<comment type="caution">
    <text evidence="3">The sequence shown here is derived from an EMBL/GenBank/DDBJ whole genome shotgun (WGS) entry which is preliminary data.</text>
</comment>
<evidence type="ECO:0000256" key="1">
    <source>
        <dbReference type="SAM" id="MobiDB-lite"/>
    </source>
</evidence>
<accession>A0A068RPA7</accession>
<dbReference type="GO" id="GO:0007015">
    <property type="term" value="P:actin filament organization"/>
    <property type="evidence" value="ECO:0007669"/>
    <property type="project" value="TreeGrafter"/>
</dbReference>
<keyword evidence="4" id="KW-1185">Reference proteome</keyword>
<evidence type="ECO:0000313" key="3">
    <source>
        <dbReference type="EMBL" id="CDH51462.1"/>
    </source>
</evidence>
<organism evidence="3 4">
    <name type="scientific">Lichtheimia corymbifera JMRC:FSU:9682</name>
    <dbReference type="NCBI Taxonomy" id="1263082"/>
    <lineage>
        <taxon>Eukaryota</taxon>
        <taxon>Fungi</taxon>
        <taxon>Fungi incertae sedis</taxon>
        <taxon>Mucoromycota</taxon>
        <taxon>Mucoromycotina</taxon>
        <taxon>Mucoromycetes</taxon>
        <taxon>Mucorales</taxon>
        <taxon>Lichtheimiaceae</taxon>
        <taxon>Lichtheimia</taxon>
    </lineage>
</organism>
<dbReference type="GO" id="GO:0035615">
    <property type="term" value="F:clathrin adaptor activity"/>
    <property type="evidence" value="ECO:0007669"/>
    <property type="project" value="TreeGrafter"/>
</dbReference>